<dbReference type="STRING" id="145857.GA0070616_4427"/>
<evidence type="ECO:0000313" key="2">
    <source>
        <dbReference type="EMBL" id="SCL32288.1"/>
    </source>
</evidence>
<sequence length="169" mass="18690">MAPATGLSALTCSSPSVREGRGALAGAAACHPGGWQGGVMDRKQVDAWIAAYEQAWRTPGTDALVTIFTEDASYRQGPYWTPVVGLPAIARMWEEQREGPDEVFQMTREIVAVDGDTAVSRHEVRYGDPVDQEYRDLWVMRFADDGRCRSFEEWPFWPGQQPADPPDGA</sequence>
<dbReference type="Gene3D" id="3.10.450.50">
    <property type="match status" value="1"/>
</dbReference>
<evidence type="ECO:0000259" key="1">
    <source>
        <dbReference type="Pfam" id="PF12680"/>
    </source>
</evidence>
<dbReference type="EMBL" id="FMHT01000003">
    <property type="protein sequence ID" value="SCL32288.1"/>
    <property type="molecule type" value="Genomic_DNA"/>
</dbReference>
<proteinExistence type="predicted"/>
<dbReference type="Proteomes" id="UP000199699">
    <property type="component" value="Unassembled WGS sequence"/>
</dbReference>
<dbReference type="SUPFAM" id="SSF54427">
    <property type="entry name" value="NTF2-like"/>
    <property type="match status" value="1"/>
</dbReference>
<evidence type="ECO:0000313" key="3">
    <source>
        <dbReference type="Proteomes" id="UP000199699"/>
    </source>
</evidence>
<dbReference type="InterPro" id="IPR032710">
    <property type="entry name" value="NTF2-like_dom_sf"/>
</dbReference>
<dbReference type="InterPro" id="IPR037401">
    <property type="entry name" value="SnoaL-like"/>
</dbReference>
<dbReference type="AlphaFoldDB" id="A0A1C6SS10"/>
<dbReference type="Pfam" id="PF12680">
    <property type="entry name" value="SnoaL_2"/>
    <property type="match status" value="1"/>
</dbReference>
<protein>
    <submittedName>
        <fullName evidence="2">SnoaL-like domain-containing protein</fullName>
    </submittedName>
</protein>
<organism evidence="2 3">
    <name type="scientific">Micromonospora nigra</name>
    <dbReference type="NCBI Taxonomy" id="145857"/>
    <lineage>
        <taxon>Bacteria</taxon>
        <taxon>Bacillati</taxon>
        <taxon>Actinomycetota</taxon>
        <taxon>Actinomycetes</taxon>
        <taxon>Micromonosporales</taxon>
        <taxon>Micromonosporaceae</taxon>
        <taxon>Micromonospora</taxon>
    </lineage>
</organism>
<feature type="domain" description="SnoaL-like" evidence="1">
    <location>
        <begin position="51"/>
        <end position="148"/>
    </location>
</feature>
<reference evidence="2 3" key="1">
    <citation type="submission" date="2016-06" db="EMBL/GenBank/DDBJ databases">
        <authorList>
            <person name="Kjaerup R.B."/>
            <person name="Dalgaard T.S."/>
            <person name="Juul-Madsen H.R."/>
        </authorList>
    </citation>
    <scope>NUCLEOTIDE SEQUENCE [LARGE SCALE GENOMIC DNA]</scope>
    <source>
        <strain evidence="2 3">DSM 43818</strain>
    </source>
</reference>
<name>A0A1C6SS10_9ACTN</name>
<gene>
    <name evidence="2" type="ORF">GA0070616_4427</name>
</gene>
<accession>A0A1C6SS10</accession>
<keyword evidence="3" id="KW-1185">Reference proteome</keyword>